<sequence length="130" mass="15200">MQMTLIQLLENDSQRESGMDDAIKFIEKIAETIDSDAEIIRPCFNNEFMIKIRTNFNDRKMDSITFKVEKLIQHYFMTVKSRGTILEFPWNTLKQIEKEFNIDNEDPGDLFEAELHSLSIGSLLNLSTFD</sequence>
<dbReference type="EMBL" id="MUJZ01030164">
    <property type="protein sequence ID" value="OTF77948.1"/>
    <property type="molecule type" value="Genomic_DNA"/>
</dbReference>
<comment type="caution">
    <text evidence="1">The sequence shown here is derived from an EMBL/GenBank/DDBJ whole genome shotgun (WGS) entry which is preliminary data.</text>
</comment>
<dbReference type="Proteomes" id="UP000194236">
    <property type="component" value="Unassembled WGS sequence"/>
</dbReference>
<gene>
    <name evidence="1" type="ORF">BLA29_000315</name>
</gene>
<accession>A0A1Y3BDI3</accession>
<keyword evidence="2" id="KW-1185">Reference proteome</keyword>
<name>A0A1Y3BDI3_EURMA</name>
<organism evidence="1 2">
    <name type="scientific">Euroglyphus maynei</name>
    <name type="common">Mayne's house dust mite</name>
    <dbReference type="NCBI Taxonomy" id="6958"/>
    <lineage>
        <taxon>Eukaryota</taxon>
        <taxon>Metazoa</taxon>
        <taxon>Ecdysozoa</taxon>
        <taxon>Arthropoda</taxon>
        <taxon>Chelicerata</taxon>
        <taxon>Arachnida</taxon>
        <taxon>Acari</taxon>
        <taxon>Acariformes</taxon>
        <taxon>Sarcoptiformes</taxon>
        <taxon>Astigmata</taxon>
        <taxon>Psoroptidia</taxon>
        <taxon>Analgoidea</taxon>
        <taxon>Pyroglyphidae</taxon>
        <taxon>Pyroglyphinae</taxon>
        <taxon>Euroglyphus</taxon>
    </lineage>
</organism>
<protein>
    <submittedName>
        <fullName evidence="1">Uncharacterized protein</fullName>
    </submittedName>
</protein>
<proteinExistence type="predicted"/>
<reference evidence="1 2" key="1">
    <citation type="submission" date="2017-03" db="EMBL/GenBank/DDBJ databases">
        <title>Genome Survey of Euroglyphus maynei.</title>
        <authorList>
            <person name="Arlian L.G."/>
            <person name="Morgan M.S."/>
            <person name="Rider S.D."/>
        </authorList>
    </citation>
    <scope>NUCLEOTIDE SEQUENCE [LARGE SCALE GENOMIC DNA]</scope>
    <source>
        <strain evidence="1">Arlian Lab</strain>
        <tissue evidence="1">Whole body</tissue>
    </source>
</reference>
<evidence type="ECO:0000313" key="2">
    <source>
        <dbReference type="Proteomes" id="UP000194236"/>
    </source>
</evidence>
<dbReference type="AlphaFoldDB" id="A0A1Y3BDI3"/>
<evidence type="ECO:0000313" key="1">
    <source>
        <dbReference type="EMBL" id="OTF77948.1"/>
    </source>
</evidence>